<evidence type="ECO:0000313" key="2">
    <source>
        <dbReference type="EnsemblMetazoa" id="CLYHEMP017129.1"/>
    </source>
</evidence>
<evidence type="ECO:0000256" key="1">
    <source>
        <dbReference type="SAM" id="SignalP"/>
    </source>
</evidence>
<dbReference type="SUPFAM" id="SSF82171">
    <property type="entry name" value="DPP6 N-terminal domain-like"/>
    <property type="match status" value="1"/>
</dbReference>
<proteinExistence type="predicted"/>
<name>A0A7M5X5A0_9CNID</name>
<sequence length="843" mass="94420">MWNHFSLLCFFATLCIFVNCNLYFPELYEDSLYKPKNLGPNPMSYQTVSHGNTTVVEWALLDDVMQANAIFSEESGPSNCALVKINLKNVTGDSCISVQSALLVQPFVYLVALQCKTKNRAFLVRLSKTCLTKETDDSDLELVYTAFDNLRELHVHVIGNKTSSVLVWLKKTQLYSIINVLDWPDSKIQLESNLVIGDLQNELKVTDVAASYDFLYVFSDSCLYSCPLRACRELELVVDSCVINPNNESVAGLMFTAEDGERMLSLDKYIVLNADTHSFKTFFSVYCAGRLTHHFYKCGGFVIQDLVMTFNMLTGSLSEHFPCSVSNEGSLIACLILGEPRIFDISDRKSAYPISTFTVSAWRLGVAINRFGFASSDTFFFEIVPSATADPKGFIFNVRAELQPALIASRLLYPSLATSITPAESFLLVNHQSRDIWLFSHGGRLFFRDGSKENALSIDFEYAEAYSFFIADTLSTVGINHNFEHPFAFFSPDGKTFAYLSYYRSPYGAFSASAITVTNTSSPDLRSIVSVSDKVFVIQAGINPKNDHLLVVQELSNDYLTIQIFRIADMARISYNMSGIVAQAEVKGSWTWDDFDATESTRIWVIYFTNVDTFLLASHNTTDVSTKILEYKIAQNYKIELQREGKISNCLAVTNYNDYVRAQMVVLCAETPLANVVNQTYHISFISSITLQPVCTQSIDHKFGSLLSKYDDLFVTNIPILDFNEIAQRLVISFEKTVLMYATDSCPFRLLYRFDHTDLIAGIGMIHSGQDTKPFGITFVTYLQKVDLIGDCINGYGVDTVLPRNYFCSRCTPGHAGLGCRLCPAGFYCSDYSQLQPSGACPE</sequence>
<accession>A0A7M5X5A0</accession>
<keyword evidence="3" id="KW-1185">Reference proteome</keyword>
<keyword evidence="1" id="KW-0732">Signal</keyword>
<dbReference type="Proteomes" id="UP000594262">
    <property type="component" value="Unplaced"/>
</dbReference>
<organism evidence="2 3">
    <name type="scientific">Clytia hemisphaerica</name>
    <dbReference type="NCBI Taxonomy" id="252671"/>
    <lineage>
        <taxon>Eukaryota</taxon>
        <taxon>Metazoa</taxon>
        <taxon>Cnidaria</taxon>
        <taxon>Hydrozoa</taxon>
        <taxon>Hydroidolina</taxon>
        <taxon>Leptothecata</taxon>
        <taxon>Obeliida</taxon>
        <taxon>Clytiidae</taxon>
        <taxon>Clytia</taxon>
    </lineage>
</organism>
<protein>
    <submittedName>
        <fullName evidence="2">Uncharacterized protein</fullName>
    </submittedName>
</protein>
<feature type="chain" id="PRO_5029709172" evidence="1">
    <location>
        <begin position="21"/>
        <end position="843"/>
    </location>
</feature>
<dbReference type="OrthoDB" id="6020671at2759"/>
<feature type="signal peptide" evidence="1">
    <location>
        <begin position="1"/>
        <end position="20"/>
    </location>
</feature>
<dbReference type="EnsemblMetazoa" id="CLYHEMT017129.1">
    <property type="protein sequence ID" value="CLYHEMP017129.1"/>
    <property type="gene ID" value="CLYHEMG017129"/>
</dbReference>
<reference evidence="2" key="1">
    <citation type="submission" date="2021-01" db="UniProtKB">
        <authorList>
            <consortium name="EnsemblMetazoa"/>
        </authorList>
    </citation>
    <scope>IDENTIFICATION</scope>
</reference>
<evidence type="ECO:0000313" key="3">
    <source>
        <dbReference type="Proteomes" id="UP000594262"/>
    </source>
</evidence>
<dbReference type="AlphaFoldDB" id="A0A7M5X5A0"/>